<dbReference type="InterPro" id="IPR003594">
    <property type="entry name" value="HATPase_dom"/>
</dbReference>
<organism evidence="9 10">
    <name type="scientific">Methylorubrum rhodinum</name>
    <dbReference type="NCBI Taxonomy" id="29428"/>
    <lineage>
        <taxon>Bacteria</taxon>
        <taxon>Pseudomonadati</taxon>
        <taxon>Pseudomonadota</taxon>
        <taxon>Alphaproteobacteria</taxon>
        <taxon>Hyphomicrobiales</taxon>
        <taxon>Methylobacteriaceae</taxon>
        <taxon>Methylorubrum</taxon>
    </lineage>
</organism>
<keyword evidence="7" id="KW-1133">Transmembrane helix</keyword>
<dbReference type="Gene3D" id="6.10.340.10">
    <property type="match status" value="1"/>
</dbReference>
<dbReference type="InterPro" id="IPR050482">
    <property type="entry name" value="Sensor_HK_TwoCompSys"/>
</dbReference>
<accession>A0A840ZL02</accession>
<keyword evidence="4 9" id="KW-0418">Kinase</keyword>
<keyword evidence="7" id="KW-0472">Membrane</keyword>
<evidence type="ECO:0000259" key="8">
    <source>
        <dbReference type="PROSITE" id="PS50885"/>
    </source>
</evidence>
<proteinExistence type="predicted"/>
<dbReference type="RefSeq" id="WP_183569354.1">
    <property type="nucleotide sequence ID" value="NZ_JACHOP010000008.1"/>
</dbReference>
<evidence type="ECO:0000256" key="4">
    <source>
        <dbReference type="ARBA" id="ARBA00022777"/>
    </source>
</evidence>
<gene>
    <name evidence="9" type="ORF">HNR00_002341</name>
</gene>
<keyword evidence="3 9" id="KW-0808">Transferase</keyword>
<dbReference type="SUPFAM" id="SSF55874">
    <property type="entry name" value="ATPase domain of HSP90 chaperone/DNA topoisomerase II/histidine kinase"/>
    <property type="match status" value="1"/>
</dbReference>
<evidence type="ECO:0000256" key="3">
    <source>
        <dbReference type="ARBA" id="ARBA00022679"/>
    </source>
</evidence>
<dbReference type="EMBL" id="JACHOP010000008">
    <property type="protein sequence ID" value="MBB5757627.1"/>
    <property type="molecule type" value="Genomic_DNA"/>
</dbReference>
<keyword evidence="2" id="KW-0597">Phosphoprotein</keyword>
<feature type="transmembrane region" description="Helical" evidence="7">
    <location>
        <begin position="7"/>
        <end position="28"/>
    </location>
</feature>
<evidence type="ECO:0000256" key="7">
    <source>
        <dbReference type="SAM" id="Phobius"/>
    </source>
</evidence>
<name>A0A840ZL02_9HYPH</name>
<dbReference type="InterPro" id="IPR003660">
    <property type="entry name" value="HAMP_dom"/>
</dbReference>
<reference evidence="9 10" key="1">
    <citation type="submission" date="2020-08" db="EMBL/GenBank/DDBJ databases">
        <title>Genomic Encyclopedia of Type Strains, Phase IV (KMG-IV): sequencing the most valuable type-strain genomes for metagenomic binning, comparative biology and taxonomic classification.</title>
        <authorList>
            <person name="Goeker M."/>
        </authorList>
    </citation>
    <scope>NUCLEOTIDE SEQUENCE [LARGE SCALE GENOMIC DNA]</scope>
    <source>
        <strain evidence="9 10">DSM 2163</strain>
    </source>
</reference>
<dbReference type="InterPro" id="IPR011712">
    <property type="entry name" value="Sig_transdc_His_kin_sub3_dim/P"/>
</dbReference>
<dbReference type="Pfam" id="PF02518">
    <property type="entry name" value="HATPase_c"/>
    <property type="match status" value="1"/>
</dbReference>
<dbReference type="GO" id="GO:0016020">
    <property type="term" value="C:membrane"/>
    <property type="evidence" value="ECO:0007669"/>
    <property type="project" value="UniProtKB-SubCell"/>
</dbReference>
<dbReference type="PANTHER" id="PTHR24421:SF58">
    <property type="entry name" value="SIGNAL TRANSDUCTION HISTIDINE-PROTEIN KINASE_PHOSPHATASE UHPB"/>
    <property type="match status" value="1"/>
</dbReference>
<keyword evidence="10" id="KW-1185">Reference proteome</keyword>
<evidence type="ECO:0000313" key="10">
    <source>
        <dbReference type="Proteomes" id="UP000583454"/>
    </source>
</evidence>
<feature type="domain" description="HAMP" evidence="8">
    <location>
        <begin position="180"/>
        <end position="223"/>
    </location>
</feature>
<dbReference type="PANTHER" id="PTHR24421">
    <property type="entry name" value="NITRATE/NITRITE SENSOR PROTEIN NARX-RELATED"/>
    <property type="match status" value="1"/>
</dbReference>
<dbReference type="AlphaFoldDB" id="A0A840ZL02"/>
<keyword evidence="7" id="KW-0812">Transmembrane</keyword>
<evidence type="ECO:0000256" key="5">
    <source>
        <dbReference type="ARBA" id="ARBA00023012"/>
    </source>
</evidence>
<evidence type="ECO:0000256" key="1">
    <source>
        <dbReference type="ARBA" id="ARBA00004370"/>
    </source>
</evidence>
<sequence length="465" mass="50296">MPLRRRLVVAITGVMLVTLGIGLTLTYAHARRKVDVEMAAALMNGRNIVEREVEELDATPEPARDLPGLVRVFDGHRHIRARLIDADGATLFASTPDEEGEVPTLLLRVLGGPVRTYRREVALSSNRRGAVVLETDARSEVGEVSGDAALDLTVLLILFVLVLAAVNLILARALALFAPLDRAFERIGRGDYAVRVAEAGPPEFARLARSCNAMARELERMDGQTRRLARQLSIVQEEERADLARNLHDEVSPFLFAVEVDARAIRDLSESSPAIAARAEAIGEAAAHLKREVKGLLGRLRPETTPDLGLAETIEDFAARLRLRHPAVAIELDAALTREPDPALAQALHQIAREAIGNALQHGRPTRIEIALSEAPDGLRLRVADDGGGPPAAGRAPAKTPTKTPTKPPTKPPGFGILGMRERVAARGGRFVWRERGSPRGIVVEAVLPVSHPVEVARSPREVTA</sequence>
<feature type="transmembrane region" description="Helical" evidence="7">
    <location>
        <begin position="154"/>
        <end position="180"/>
    </location>
</feature>
<dbReference type="InterPro" id="IPR036890">
    <property type="entry name" value="HATPase_C_sf"/>
</dbReference>
<dbReference type="PROSITE" id="PS50885">
    <property type="entry name" value="HAMP"/>
    <property type="match status" value="1"/>
</dbReference>
<protein>
    <submittedName>
        <fullName evidence="9">Two-component system sensor histidine kinase UhpB</fullName>
        <ecNumber evidence="9">2.7.13.3</ecNumber>
    </submittedName>
</protein>
<comment type="subcellular location">
    <subcellularLocation>
        <location evidence="1">Membrane</location>
    </subcellularLocation>
</comment>
<dbReference type="Pfam" id="PF00672">
    <property type="entry name" value="HAMP"/>
    <property type="match status" value="1"/>
</dbReference>
<feature type="compositionally biased region" description="Low complexity" evidence="6">
    <location>
        <begin position="392"/>
        <end position="405"/>
    </location>
</feature>
<keyword evidence="5" id="KW-0902">Two-component regulatory system</keyword>
<dbReference type="SMART" id="SM00304">
    <property type="entry name" value="HAMP"/>
    <property type="match status" value="1"/>
</dbReference>
<dbReference type="GO" id="GO:0046983">
    <property type="term" value="F:protein dimerization activity"/>
    <property type="evidence" value="ECO:0007669"/>
    <property type="project" value="InterPro"/>
</dbReference>
<evidence type="ECO:0000256" key="6">
    <source>
        <dbReference type="SAM" id="MobiDB-lite"/>
    </source>
</evidence>
<evidence type="ECO:0000313" key="9">
    <source>
        <dbReference type="EMBL" id="MBB5757627.1"/>
    </source>
</evidence>
<dbReference type="EC" id="2.7.13.3" evidence="9"/>
<dbReference type="GO" id="GO:0000155">
    <property type="term" value="F:phosphorelay sensor kinase activity"/>
    <property type="evidence" value="ECO:0007669"/>
    <property type="project" value="InterPro"/>
</dbReference>
<dbReference type="CDD" id="cd06225">
    <property type="entry name" value="HAMP"/>
    <property type="match status" value="1"/>
</dbReference>
<evidence type="ECO:0000256" key="2">
    <source>
        <dbReference type="ARBA" id="ARBA00022553"/>
    </source>
</evidence>
<dbReference type="Gene3D" id="3.30.565.10">
    <property type="entry name" value="Histidine kinase-like ATPase, C-terminal domain"/>
    <property type="match status" value="1"/>
</dbReference>
<dbReference type="Pfam" id="PF07730">
    <property type="entry name" value="HisKA_3"/>
    <property type="match status" value="1"/>
</dbReference>
<feature type="region of interest" description="Disordered" evidence="6">
    <location>
        <begin position="384"/>
        <end position="416"/>
    </location>
</feature>
<dbReference type="CDD" id="cd16917">
    <property type="entry name" value="HATPase_UhpB-NarQ-NarX-like"/>
    <property type="match status" value="1"/>
</dbReference>
<dbReference type="Gene3D" id="1.20.5.1930">
    <property type="match status" value="1"/>
</dbReference>
<dbReference type="SMART" id="SM00387">
    <property type="entry name" value="HATPase_c"/>
    <property type="match status" value="1"/>
</dbReference>
<comment type="caution">
    <text evidence="9">The sequence shown here is derived from an EMBL/GenBank/DDBJ whole genome shotgun (WGS) entry which is preliminary data.</text>
</comment>
<dbReference type="Proteomes" id="UP000583454">
    <property type="component" value="Unassembled WGS sequence"/>
</dbReference>